<keyword evidence="2" id="KW-1185">Reference proteome</keyword>
<dbReference type="EMBL" id="LT899436">
    <property type="protein sequence ID" value="SNR16421.1"/>
    <property type="molecule type" value="Genomic_DNA"/>
</dbReference>
<sequence>MKKENLESHKFLPSGEWEGFYCYSHSPAQHKMTINLTFKKGKVSGSGTDDINYFSWKGDYNLEVFTVTMIKTYPSHKVNYKGDVDENGIWGSWNIGSDCSGGFHIWPKKQNSEEDSKALEEKITESKKLKKFLQNI</sequence>
<reference evidence="1 2" key="1">
    <citation type="submission" date="2017-07" db="EMBL/GenBank/DDBJ databases">
        <authorList>
            <person name="Sun Z.S."/>
            <person name="Albrecht U."/>
            <person name="Echele G."/>
            <person name="Lee C.C."/>
        </authorList>
    </citation>
    <scope>NUCLEOTIDE SEQUENCE [LARGE SCALE GENOMIC DNA]</scope>
    <source>
        <strain evidence="2">type strain: KCTC 22618</strain>
    </source>
</reference>
<dbReference type="RefSeq" id="WP_095072951.1">
    <property type="nucleotide sequence ID" value="NZ_LT899436.1"/>
</dbReference>
<gene>
    <name evidence="1" type="ORF">TJEJU_2742</name>
</gene>
<proteinExistence type="predicted"/>
<name>A0A238UB80_9FLAO</name>
<protein>
    <submittedName>
        <fullName evidence="1">Uncharacterized protein</fullName>
    </submittedName>
</protein>
<dbReference type="KEGG" id="tje:TJEJU_2742"/>
<dbReference type="OrthoDB" id="982347at2"/>
<dbReference type="AlphaFoldDB" id="A0A238UB80"/>
<organism evidence="1 2">
    <name type="scientific">Tenacibaculum jejuense</name>
    <dbReference type="NCBI Taxonomy" id="584609"/>
    <lineage>
        <taxon>Bacteria</taxon>
        <taxon>Pseudomonadati</taxon>
        <taxon>Bacteroidota</taxon>
        <taxon>Flavobacteriia</taxon>
        <taxon>Flavobacteriales</taxon>
        <taxon>Flavobacteriaceae</taxon>
        <taxon>Tenacibaculum</taxon>
    </lineage>
</organism>
<evidence type="ECO:0000313" key="2">
    <source>
        <dbReference type="Proteomes" id="UP000215214"/>
    </source>
</evidence>
<dbReference type="Proteomes" id="UP000215214">
    <property type="component" value="Chromosome TJEJU"/>
</dbReference>
<accession>A0A238UB80</accession>
<evidence type="ECO:0000313" key="1">
    <source>
        <dbReference type="EMBL" id="SNR16421.1"/>
    </source>
</evidence>